<dbReference type="EMBL" id="JAUTXU010000073">
    <property type="protein sequence ID" value="KAK3711839.1"/>
    <property type="molecule type" value="Genomic_DNA"/>
</dbReference>
<evidence type="ECO:0000313" key="2">
    <source>
        <dbReference type="Proteomes" id="UP001281147"/>
    </source>
</evidence>
<proteinExistence type="predicted"/>
<accession>A0ACC3N7V7</accession>
<organism evidence="1 2">
    <name type="scientific">Vermiconidia calcicola</name>
    <dbReference type="NCBI Taxonomy" id="1690605"/>
    <lineage>
        <taxon>Eukaryota</taxon>
        <taxon>Fungi</taxon>
        <taxon>Dikarya</taxon>
        <taxon>Ascomycota</taxon>
        <taxon>Pezizomycotina</taxon>
        <taxon>Dothideomycetes</taxon>
        <taxon>Dothideomycetidae</taxon>
        <taxon>Mycosphaerellales</taxon>
        <taxon>Extremaceae</taxon>
        <taxon>Vermiconidia</taxon>
    </lineage>
</organism>
<keyword evidence="2" id="KW-1185">Reference proteome</keyword>
<name>A0ACC3N7V7_9PEZI</name>
<protein>
    <submittedName>
        <fullName evidence="1">Uncharacterized protein</fullName>
    </submittedName>
</protein>
<comment type="caution">
    <text evidence="1">The sequence shown here is derived from an EMBL/GenBank/DDBJ whole genome shotgun (WGS) entry which is preliminary data.</text>
</comment>
<gene>
    <name evidence="1" type="ORF">LTR37_009357</name>
</gene>
<sequence>MHRAFDDDVRRQRTFVFNFEYYTLIGKDCQPMTWQLAAGQEDRKPGYIQITRCSAVVALALNGPKIKDIKNPSRRRRNEKGSVYDPFSSWQVLDLQCCPDFKASLDVHDSTKHYINGPEAFMNTLLGEFRDAHRRLSDITKRISRRVRPPLEFMFDSTIRDRLLFEDNEYSMSRQYFWSHQTLGIINESIKAMIEAYEDNFTDDVWEGRHKSLWPLLDENSQRNNYYRKKMAALKAEFDLVLLNLRKLLDENNDRRKEIQDLREDLFTGTSIQESRKSVMATETTVQQGHNIKLLTMVSIFFLPLTFVTSVFGMTNMPENGHYWMFAIVSSTVCVPFFILIGSLNSRRGLQFWKRRTKAAFHSASAFCKWVARSRRNLDSSRSDTLRTNTLPLRRRSSTISNQKERKVMQADLVAEEPRSREEGQERQLENGRLSIVSTMSATLRPTFAPETTRNSRLANMWIEERDRRRRLRYSQDA</sequence>
<dbReference type="Proteomes" id="UP001281147">
    <property type="component" value="Unassembled WGS sequence"/>
</dbReference>
<reference evidence="1" key="1">
    <citation type="submission" date="2023-07" db="EMBL/GenBank/DDBJ databases">
        <title>Black Yeasts Isolated from many extreme environments.</title>
        <authorList>
            <person name="Coleine C."/>
            <person name="Stajich J.E."/>
            <person name="Selbmann L."/>
        </authorList>
    </citation>
    <scope>NUCLEOTIDE SEQUENCE</scope>
    <source>
        <strain evidence="1">CCFEE 5714</strain>
    </source>
</reference>
<evidence type="ECO:0000313" key="1">
    <source>
        <dbReference type="EMBL" id="KAK3711839.1"/>
    </source>
</evidence>